<dbReference type="AlphaFoldDB" id="A0A6A6X057"/>
<name>A0A6A6X057_9PLEO</name>
<keyword evidence="3" id="KW-1185">Reference proteome</keyword>
<reference evidence="2" key="1">
    <citation type="journal article" date="2020" name="Stud. Mycol.">
        <title>101 Dothideomycetes genomes: a test case for predicting lifestyles and emergence of pathogens.</title>
        <authorList>
            <person name="Haridas S."/>
            <person name="Albert R."/>
            <person name="Binder M."/>
            <person name="Bloem J."/>
            <person name="Labutti K."/>
            <person name="Salamov A."/>
            <person name="Andreopoulos B."/>
            <person name="Baker S."/>
            <person name="Barry K."/>
            <person name="Bills G."/>
            <person name="Bluhm B."/>
            <person name="Cannon C."/>
            <person name="Castanera R."/>
            <person name="Culley D."/>
            <person name="Daum C."/>
            <person name="Ezra D."/>
            <person name="Gonzalez J."/>
            <person name="Henrissat B."/>
            <person name="Kuo A."/>
            <person name="Liang C."/>
            <person name="Lipzen A."/>
            <person name="Lutzoni F."/>
            <person name="Magnuson J."/>
            <person name="Mondo S."/>
            <person name="Nolan M."/>
            <person name="Ohm R."/>
            <person name="Pangilinan J."/>
            <person name="Park H.-J."/>
            <person name="Ramirez L."/>
            <person name="Alfaro M."/>
            <person name="Sun H."/>
            <person name="Tritt A."/>
            <person name="Yoshinaga Y."/>
            <person name="Zwiers L.-H."/>
            <person name="Turgeon B."/>
            <person name="Goodwin S."/>
            <person name="Spatafora J."/>
            <person name="Crous P."/>
            <person name="Grigoriev I."/>
        </authorList>
    </citation>
    <scope>NUCLEOTIDE SEQUENCE</scope>
    <source>
        <strain evidence="2">CBS 109.77</strain>
    </source>
</reference>
<accession>A0A6A6X057</accession>
<organism evidence="2 3">
    <name type="scientific">Melanomma pulvis-pyrius CBS 109.77</name>
    <dbReference type="NCBI Taxonomy" id="1314802"/>
    <lineage>
        <taxon>Eukaryota</taxon>
        <taxon>Fungi</taxon>
        <taxon>Dikarya</taxon>
        <taxon>Ascomycota</taxon>
        <taxon>Pezizomycotina</taxon>
        <taxon>Dothideomycetes</taxon>
        <taxon>Pleosporomycetidae</taxon>
        <taxon>Pleosporales</taxon>
        <taxon>Melanommataceae</taxon>
        <taxon>Melanomma</taxon>
    </lineage>
</organism>
<proteinExistence type="predicted"/>
<sequence>MASQPMTGNGHMTGPNGVTVDGQFVPPGTKITAPKYVIMRRNVVTSFKNNVIMPDVEESAFERADDFITERWATRPELLKDCRALGPLSFDELLSSSHLSHATIANVVI</sequence>
<dbReference type="OrthoDB" id="6692864at2759"/>
<evidence type="ECO:0000313" key="3">
    <source>
        <dbReference type="Proteomes" id="UP000799757"/>
    </source>
</evidence>
<evidence type="ECO:0000313" key="2">
    <source>
        <dbReference type="EMBL" id="KAF2789870.1"/>
    </source>
</evidence>
<feature type="region of interest" description="Disordered" evidence="1">
    <location>
        <begin position="1"/>
        <end position="21"/>
    </location>
</feature>
<dbReference type="EMBL" id="MU002108">
    <property type="protein sequence ID" value="KAF2789870.1"/>
    <property type="molecule type" value="Genomic_DNA"/>
</dbReference>
<evidence type="ECO:0000256" key="1">
    <source>
        <dbReference type="SAM" id="MobiDB-lite"/>
    </source>
</evidence>
<protein>
    <submittedName>
        <fullName evidence="2">Uncharacterized protein</fullName>
    </submittedName>
</protein>
<dbReference type="Proteomes" id="UP000799757">
    <property type="component" value="Unassembled WGS sequence"/>
</dbReference>
<gene>
    <name evidence="2" type="ORF">K505DRAFT_340905</name>
</gene>